<feature type="signal peptide" evidence="1">
    <location>
        <begin position="1"/>
        <end position="20"/>
    </location>
</feature>
<organism evidence="2 3">
    <name type="scientific">Moraxella cuniculi DSM 21768</name>
    <dbReference type="NCBI Taxonomy" id="1122245"/>
    <lineage>
        <taxon>Bacteria</taxon>
        <taxon>Pseudomonadati</taxon>
        <taxon>Pseudomonadota</taxon>
        <taxon>Gammaproteobacteria</taxon>
        <taxon>Moraxellales</taxon>
        <taxon>Moraxellaceae</taxon>
        <taxon>Moraxella</taxon>
    </lineage>
</organism>
<keyword evidence="3" id="KW-1185">Reference proteome</keyword>
<feature type="chain" id="PRO_5013201647" evidence="1">
    <location>
        <begin position="21"/>
        <end position="125"/>
    </location>
</feature>
<dbReference type="RefSeq" id="WP_076555032.1">
    <property type="nucleotide sequence ID" value="NZ_FTNU01000005.1"/>
</dbReference>
<proteinExistence type="predicted"/>
<gene>
    <name evidence="2" type="ORF">SAMN02745664_10546</name>
</gene>
<dbReference type="Proteomes" id="UP000187495">
    <property type="component" value="Unassembled WGS sequence"/>
</dbReference>
<evidence type="ECO:0000313" key="2">
    <source>
        <dbReference type="EMBL" id="SIR87681.1"/>
    </source>
</evidence>
<protein>
    <submittedName>
        <fullName evidence="2">Uncharacterized protein</fullName>
    </submittedName>
</protein>
<keyword evidence="1" id="KW-0732">Signal</keyword>
<dbReference type="EMBL" id="FTNU01000005">
    <property type="protein sequence ID" value="SIR87681.1"/>
    <property type="molecule type" value="Genomic_DNA"/>
</dbReference>
<sequence>MLKPIIMALALLTAASPALANSQKLPFVGTRDISADFDTMTGHMITISKNGNVTFREYFKTMDGGGSSVIYRGKYRQFIPINYGDRAYLQIKNNKAYFLDRNKNLVYNCSFGFDGDQPCIIPLRK</sequence>
<accession>A0A1N7EHW7</accession>
<name>A0A1N7EHW7_9GAMM</name>
<evidence type="ECO:0000313" key="3">
    <source>
        <dbReference type="Proteomes" id="UP000187495"/>
    </source>
</evidence>
<reference evidence="3" key="1">
    <citation type="submission" date="2017-01" db="EMBL/GenBank/DDBJ databases">
        <authorList>
            <person name="Varghese N."/>
            <person name="Submissions S."/>
        </authorList>
    </citation>
    <scope>NUCLEOTIDE SEQUENCE [LARGE SCALE GENOMIC DNA]</scope>
    <source>
        <strain evidence="3">DSM 21768</strain>
    </source>
</reference>
<evidence type="ECO:0000256" key="1">
    <source>
        <dbReference type="SAM" id="SignalP"/>
    </source>
</evidence>
<dbReference type="AlphaFoldDB" id="A0A1N7EHW7"/>
<dbReference type="STRING" id="34061.B0189_03660"/>